<keyword evidence="3" id="KW-1185">Reference proteome</keyword>
<evidence type="ECO:0000313" key="3">
    <source>
        <dbReference type="Proteomes" id="UP000236544"/>
    </source>
</evidence>
<dbReference type="Proteomes" id="UP000236544">
    <property type="component" value="Unassembled WGS sequence"/>
</dbReference>
<feature type="region of interest" description="Disordered" evidence="1">
    <location>
        <begin position="107"/>
        <end position="141"/>
    </location>
</feature>
<dbReference type="AlphaFoldDB" id="A0A0P1KMX2"/>
<evidence type="ECO:0000256" key="1">
    <source>
        <dbReference type="SAM" id="MobiDB-lite"/>
    </source>
</evidence>
<gene>
    <name evidence="2" type="ORF">LAQU0_S03e01178g</name>
</gene>
<protein>
    <submittedName>
        <fullName evidence="2">LAQU0S03e01178g1_1</fullName>
    </submittedName>
</protein>
<feature type="region of interest" description="Disordered" evidence="1">
    <location>
        <begin position="1"/>
        <end position="37"/>
    </location>
</feature>
<accession>A0A0P1KMX2</accession>
<dbReference type="EMBL" id="LN890565">
    <property type="protein sequence ID" value="CUS21377.1"/>
    <property type="molecule type" value="Genomic_DNA"/>
</dbReference>
<dbReference type="OrthoDB" id="4034278at2759"/>
<feature type="compositionally biased region" description="Acidic residues" evidence="1">
    <location>
        <begin position="126"/>
        <end position="141"/>
    </location>
</feature>
<evidence type="ECO:0000313" key="2">
    <source>
        <dbReference type="EMBL" id="CUS21377.1"/>
    </source>
</evidence>
<sequence>MQHRSDGPQQPTRKRLKASADGFPGRAAPADNTREAPPLIDDAMCAISMSARQNSSDSTTSSPYVEIEDYILEGYGSALINGSYHSRLSLDNITPVNYCLYDKDLEEFDDSDNGTSDGKTLVETPESQDVDMDMDMDIDRE</sequence>
<proteinExistence type="predicted"/>
<name>A0A0P1KMX2_9SACH</name>
<reference evidence="3" key="1">
    <citation type="submission" date="2015-10" db="EMBL/GenBank/DDBJ databases">
        <authorList>
            <person name="Devillers H."/>
        </authorList>
    </citation>
    <scope>NUCLEOTIDE SEQUENCE [LARGE SCALE GENOMIC DNA]</scope>
</reference>
<organism evidence="2 3">
    <name type="scientific">Lachancea quebecensis</name>
    <dbReference type="NCBI Taxonomy" id="1654605"/>
    <lineage>
        <taxon>Eukaryota</taxon>
        <taxon>Fungi</taxon>
        <taxon>Dikarya</taxon>
        <taxon>Ascomycota</taxon>
        <taxon>Saccharomycotina</taxon>
        <taxon>Saccharomycetes</taxon>
        <taxon>Saccharomycetales</taxon>
        <taxon>Saccharomycetaceae</taxon>
        <taxon>Lachancea</taxon>
    </lineage>
</organism>